<keyword evidence="7" id="KW-1185">Reference proteome</keyword>
<keyword evidence="1" id="KW-0805">Transcription regulation</keyword>
<dbReference type="PANTHER" id="PTHR30055:SF234">
    <property type="entry name" value="HTH-TYPE TRANSCRIPTIONAL REGULATOR BETI"/>
    <property type="match status" value="1"/>
</dbReference>
<dbReference type="SUPFAM" id="SSF46689">
    <property type="entry name" value="Homeodomain-like"/>
    <property type="match status" value="1"/>
</dbReference>
<evidence type="ECO:0000256" key="2">
    <source>
        <dbReference type="ARBA" id="ARBA00023125"/>
    </source>
</evidence>
<dbReference type="PANTHER" id="PTHR30055">
    <property type="entry name" value="HTH-TYPE TRANSCRIPTIONAL REGULATOR RUTR"/>
    <property type="match status" value="1"/>
</dbReference>
<organism evidence="6 7">
    <name type="scientific">Actinomycetospora aeridis</name>
    <dbReference type="NCBI Taxonomy" id="3129231"/>
    <lineage>
        <taxon>Bacteria</taxon>
        <taxon>Bacillati</taxon>
        <taxon>Actinomycetota</taxon>
        <taxon>Actinomycetes</taxon>
        <taxon>Pseudonocardiales</taxon>
        <taxon>Pseudonocardiaceae</taxon>
        <taxon>Actinomycetospora</taxon>
    </lineage>
</organism>
<dbReference type="InterPro" id="IPR050109">
    <property type="entry name" value="HTH-type_TetR-like_transc_reg"/>
</dbReference>
<dbReference type="Gene3D" id="1.10.357.10">
    <property type="entry name" value="Tetracycline Repressor, domain 2"/>
    <property type="match status" value="1"/>
</dbReference>
<evidence type="ECO:0000313" key="6">
    <source>
        <dbReference type="EMBL" id="MEJ2889284.1"/>
    </source>
</evidence>
<feature type="DNA-binding region" description="H-T-H motif" evidence="4">
    <location>
        <begin position="42"/>
        <end position="61"/>
    </location>
</feature>
<dbReference type="PRINTS" id="PR00455">
    <property type="entry name" value="HTHTETR"/>
</dbReference>
<evidence type="ECO:0000256" key="1">
    <source>
        <dbReference type="ARBA" id="ARBA00023015"/>
    </source>
</evidence>
<evidence type="ECO:0000256" key="3">
    <source>
        <dbReference type="ARBA" id="ARBA00023163"/>
    </source>
</evidence>
<dbReference type="PROSITE" id="PS50977">
    <property type="entry name" value="HTH_TETR_2"/>
    <property type="match status" value="1"/>
</dbReference>
<feature type="domain" description="HTH tetR-type" evidence="5">
    <location>
        <begin position="19"/>
        <end position="79"/>
    </location>
</feature>
<name>A0ABU8ND12_9PSEU</name>
<proteinExistence type="predicted"/>
<protein>
    <submittedName>
        <fullName evidence="6">Helix-turn-helix domain-containing protein</fullName>
    </submittedName>
</protein>
<evidence type="ECO:0000313" key="7">
    <source>
        <dbReference type="Proteomes" id="UP001370100"/>
    </source>
</evidence>
<dbReference type="InterPro" id="IPR009057">
    <property type="entry name" value="Homeodomain-like_sf"/>
</dbReference>
<evidence type="ECO:0000256" key="4">
    <source>
        <dbReference type="PROSITE-ProRule" id="PRU00335"/>
    </source>
</evidence>
<dbReference type="EMBL" id="JBBEGL010000006">
    <property type="protein sequence ID" value="MEJ2889284.1"/>
    <property type="molecule type" value="Genomic_DNA"/>
</dbReference>
<keyword evidence="3" id="KW-0804">Transcription</keyword>
<evidence type="ECO:0000259" key="5">
    <source>
        <dbReference type="PROSITE" id="PS50977"/>
    </source>
</evidence>
<dbReference type="Pfam" id="PF00440">
    <property type="entry name" value="TetR_N"/>
    <property type="match status" value="1"/>
</dbReference>
<dbReference type="Proteomes" id="UP001370100">
    <property type="component" value="Unassembled WGS sequence"/>
</dbReference>
<dbReference type="InterPro" id="IPR001647">
    <property type="entry name" value="HTH_TetR"/>
</dbReference>
<gene>
    <name evidence="6" type="ORF">WCD41_22685</name>
</gene>
<sequence length="207" mass="22297">MAEPTTRAYRSPRRALQAAQTRTAVLRAARELFAEKGWAATGMRDVARAAQVSVETIYGTLGGKVGLLTAALDGAVVGDDEPVPLAERPLFRALGEGDLAARAAAGAALITDIHVRTIGLHLALREGAGSEPALAELRTTQEQGRRGSTADGLRLVLGRPVDDREVDLFWAQTCPEVYELLVHRSGWSVEQYQQWVLTLITELENGS</sequence>
<comment type="caution">
    <text evidence="6">The sequence shown here is derived from an EMBL/GenBank/DDBJ whole genome shotgun (WGS) entry which is preliminary data.</text>
</comment>
<dbReference type="RefSeq" id="WP_337716690.1">
    <property type="nucleotide sequence ID" value="NZ_JBBEGL010000006.1"/>
</dbReference>
<keyword evidence="2 4" id="KW-0238">DNA-binding</keyword>
<reference evidence="6 7" key="1">
    <citation type="submission" date="2024-03" db="EMBL/GenBank/DDBJ databases">
        <title>Actinomycetospora sp. OC33-EN06, a novel actinomycete isolated from wild orchid (Aerides multiflora).</title>
        <authorList>
            <person name="Suriyachadkun C."/>
        </authorList>
    </citation>
    <scope>NUCLEOTIDE SEQUENCE [LARGE SCALE GENOMIC DNA]</scope>
    <source>
        <strain evidence="6 7">OC33-EN06</strain>
    </source>
</reference>
<accession>A0ABU8ND12</accession>